<sequence length="100" mass="11113">MLQKETRYSICSVNYACLVLALTPHMNNSWQAVVLPLAHAHPVLFHALAALTLIHTARTDADRHRRGQHHIQQSIELLAREWASGGLRDDVALATTLALT</sequence>
<name>A0A1E3PIC1_9ASCO</name>
<dbReference type="EMBL" id="KV454410">
    <property type="protein sequence ID" value="ODQ65108.1"/>
    <property type="molecule type" value="Genomic_DNA"/>
</dbReference>
<dbReference type="STRING" id="857566.A0A1E3PIC1"/>
<organism evidence="1 2">
    <name type="scientific">Nadsonia fulvescens var. elongata DSM 6958</name>
    <dbReference type="NCBI Taxonomy" id="857566"/>
    <lineage>
        <taxon>Eukaryota</taxon>
        <taxon>Fungi</taxon>
        <taxon>Dikarya</taxon>
        <taxon>Ascomycota</taxon>
        <taxon>Saccharomycotina</taxon>
        <taxon>Dipodascomycetes</taxon>
        <taxon>Dipodascales</taxon>
        <taxon>Dipodascales incertae sedis</taxon>
        <taxon>Nadsonia</taxon>
    </lineage>
</organism>
<dbReference type="Proteomes" id="UP000095009">
    <property type="component" value="Unassembled WGS sequence"/>
</dbReference>
<dbReference type="InterPro" id="IPR021858">
    <property type="entry name" value="Fun_TF"/>
</dbReference>
<dbReference type="Pfam" id="PF11951">
    <property type="entry name" value="Fungal_trans_2"/>
    <property type="match status" value="1"/>
</dbReference>
<keyword evidence="2" id="KW-1185">Reference proteome</keyword>
<accession>A0A1E3PIC1</accession>
<proteinExistence type="predicted"/>
<protein>
    <submittedName>
        <fullName evidence="1">Uncharacterized protein</fullName>
    </submittedName>
</protein>
<evidence type="ECO:0000313" key="1">
    <source>
        <dbReference type="EMBL" id="ODQ65108.1"/>
    </source>
</evidence>
<reference evidence="1 2" key="1">
    <citation type="journal article" date="2016" name="Proc. Natl. Acad. Sci. U.S.A.">
        <title>Comparative genomics of biotechnologically important yeasts.</title>
        <authorList>
            <person name="Riley R."/>
            <person name="Haridas S."/>
            <person name="Wolfe K.H."/>
            <person name="Lopes M.R."/>
            <person name="Hittinger C.T."/>
            <person name="Goeker M."/>
            <person name="Salamov A.A."/>
            <person name="Wisecaver J.H."/>
            <person name="Long T.M."/>
            <person name="Calvey C.H."/>
            <person name="Aerts A.L."/>
            <person name="Barry K.W."/>
            <person name="Choi C."/>
            <person name="Clum A."/>
            <person name="Coughlan A.Y."/>
            <person name="Deshpande S."/>
            <person name="Douglass A.P."/>
            <person name="Hanson S.J."/>
            <person name="Klenk H.-P."/>
            <person name="LaButti K.M."/>
            <person name="Lapidus A."/>
            <person name="Lindquist E.A."/>
            <person name="Lipzen A.M."/>
            <person name="Meier-Kolthoff J.P."/>
            <person name="Ohm R.A."/>
            <person name="Otillar R.P."/>
            <person name="Pangilinan J.L."/>
            <person name="Peng Y."/>
            <person name="Rokas A."/>
            <person name="Rosa C.A."/>
            <person name="Scheuner C."/>
            <person name="Sibirny A.A."/>
            <person name="Slot J.C."/>
            <person name="Stielow J.B."/>
            <person name="Sun H."/>
            <person name="Kurtzman C.P."/>
            <person name="Blackwell M."/>
            <person name="Grigoriev I.V."/>
            <person name="Jeffries T.W."/>
        </authorList>
    </citation>
    <scope>NUCLEOTIDE SEQUENCE [LARGE SCALE GENOMIC DNA]</scope>
    <source>
        <strain evidence="1 2">DSM 6958</strain>
    </source>
</reference>
<gene>
    <name evidence="1" type="ORF">NADFUDRAFT_51707</name>
</gene>
<evidence type="ECO:0000313" key="2">
    <source>
        <dbReference type="Proteomes" id="UP000095009"/>
    </source>
</evidence>
<dbReference type="AlphaFoldDB" id="A0A1E3PIC1"/>